<dbReference type="SUPFAM" id="SSF56672">
    <property type="entry name" value="DNA/RNA polymerases"/>
    <property type="match status" value="1"/>
</dbReference>
<dbReference type="Gene3D" id="3.30.70.270">
    <property type="match status" value="1"/>
</dbReference>
<reference evidence="1" key="1">
    <citation type="journal article" date="2012" name="Nature">
        <title>The tomato genome sequence provides insights into fleshy fruit evolution.</title>
        <authorList>
            <consortium name="Tomato Genome Consortium"/>
        </authorList>
    </citation>
    <scope>NUCLEOTIDE SEQUENCE [LARGE SCALE GENOMIC DNA]</scope>
    <source>
        <strain evidence="1">cv. Heinz 1706</strain>
    </source>
</reference>
<evidence type="ECO:0000313" key="2">
    <source>
        <dbReference type="Proteomes" id="UP000004994"/>
    </source>
</evidence>
<evidence type="ECO:0008006" key="3">
    <source>
        <dbReference type="Google" id="ProtNLM"/>
    </source>
</evidence>
<dbReference type="InterPro" id="IPR043502">
    <property type="entry name" value="DNA/RNA_pol_sf"/>
</dbReference>
<keyword evidence="2" id="KW-1185">Reference proteome</keyword>
<proteinExistence type="predicted"/>
<accession>A0A3Q7HKK0</accession>
<dbReference type="InParanoid" id="A0A3Q7HKK0"/>
<dbReference type="AlphaFoldDB" id="A0A3Q7HKK0"/>
<name>A0A3Q7HKK0_SOLLC</name>
<organism evidence="1">
    <name type="scientific">Solanum lycopersicum</name>
    <name type="common">Tomato</name>
    <name type="synonym">Lycopersicon esculentum</name>
    <dbReference type="NCBI Taxonomy" id="4081"/>
    <lineage>
        <taxon>Eukaryota</taxon>
        <taxon>Viridiplantae</taxon>
        <taxon>Streptophyta</taxon>
        <taxon>Embryophyta</taxon>
        <taxon>Tracheophyta</taxon>
        <taxon>Spermatophyta</taxon>
        <taxon>Magnoliopsida</taxon>
        <taxon>eudicotyledons</taxon>
        <taxon>Gunneridae</taxon>
        <taxon>Pentapetalae</taxon>
        <taxon>asterids</taxon>
        <taxon>lamiids</taxon>
        <taxon>Solanales</taxon>
        <taxon>Solanaceae</taxon>
        <taxon>Solanoideae</taxon>
        <taxon>Solaneae</taxon>
        <taxon>Solanum</taxon>
        <taxon>Solanum subgen. Lycopersicon</taxon>
    </lineage>
</organism>
<dbReference type="InterPro" id="IPR043128">
    <property type="entry name" value="Rev_trsase/Diguanyl_cyclase"/>
</dbReference>
<sequence>MVGYAFRLNQRTRHLLHADEQDISPLLFVVVYLYDIVIYNNILKEHVEHLKKVFQVLRENQLFIK</sequence>
<evidence type="ECO:0000313" key="1">
    <source>
        <dbReference type="EnsemblPlants" id="Solyc06g011371.1.1"/>
    </source>
</evidence>
<dbReference type="Gramene" id="Solyc06g011371.1.1">
    <property type="protein sequence ID" value="Solyc06g011371.1.1"/>
    <property type="gene ID" value="Solyc06g011371.1"/>
</dbReference>
<dbReference type="EnsemblPlants" id="Solyc06g011371.1.1">
    <property type="protein sequence ID" value="Solyc06g011371.1.1"/>
    <property type="gene ID" value="Solyc06g011371.1"/>
</dbReference>
<reference evidence="1" key="2">
    <citation type="submission" date="2019-01" db="UniProtKB">
        <authorList>
            <consortium name="EnsemblPlants"/>
        </authorList>
    </citation>
    <scope>IDENTIFICATION</scope>
    <source>
        <strain evidence="1">cv. Heinz 1706</strain>
    </source>
</reference>
<dbReference type="Proteomes" id="UP000004994">
    <property type="component" value="Chromosome 6"/>
</dbReference>
<protein>
    <recommendedName>
        <fullName evidence="3">Reverse transcriptase domain-containing protein</fullName>
    </recommendedName>
</protein>